<name>E4X0E4_OIKDI</name>
<gene>
    <name evidence="2" type="ORF">GSOID_T00015177001</name>
    <name evidence="3" type="ORF">GSOID_T00022793001</name>
</gene>
<dbReference type="AlphaFoldDB" id="E4X0E4"/>
<evidence type="ECO:0000256" key="1">
    <source>
        <dbReference type="SAM" id="Coils"/>
    </source>
</evidence>
<evidence type="ECO:0000313" key="2">
    <source>
        <dbReference type="EMBL" id="CBY23243.1"/>
    </source>
</evidence>
<dbReference type="EMBL" id="FN656097">
    <property type="protein sequence ID" value="CBY40760.1"/>
    <property type="molecule type" value="Genomic_DNA"/>
</dbReference>
<dbReference type="OrthoDB" id="10387477at2759"/>
<evidence type="ECO:0000313" key="4">
    <source>
        <dbReference type="Proteomes" id="UP000001307"/>
    </source>
</evidence>
<dbReference type="Proteomes" id="UP000001307">
    <property type="component" value="Unassembled WGS sequence"/>
</dbReference>
<dbReference type="InParanoid" id="E4X0E4"/>
<keyword evidence="4" id="KW-1185">Reference proteome</keyword>
<organism evidence="2">
    <name type="scientific">Oikopleura dioica</name>
    <name type="common">Tunicate</name>
    <dbReference type="NCBI Taxonomy" id="34765"/>
    <lineage>
        <taxon>Eukaryota</taxon>
        <taxon>Metazoa</taxon>
        <taxon>Chordata</taxon>
        <taxon>Tunicata</taxon>
        <taxon>Appendicularia</taxon>
        <taxon>Copelata</taxon>
        <taxon>Oikopleuridae</taxon>
        <taxon>Oikopleura</taxon>
    </lineage>
</organism>
<evidence type="ECO:0000313" key="3">
    <source>
        <dbReference type="EMBL" id="CBY40760.1"/>
    </source>
</evidence>
<proteinExistence type="predicted"/>
<dbReference type="EMBL" id="FN653020">
    <property type="protein sequence ID" value="CBY23243.1"/>
    <property type="molecule type" value="Genomic_DNA"/>
</dbReference>
<feature type="coiled-coil region" evidence="1">
    <location>
        <begin position="33"/>
        <end position="138"/>
    </location>
</feature>
<dbReference type="Proteomes" id="UP000011014">
    <property type="component" value="Unassembled WGS sequence"/>
</dbReference>
<reference evidence="2" key="1">
    <citation type="journal article" date="2010" name="Science">
        <title>Plasticity of animal genome architecture unmasked by rapid evolution of a pelagic tunicate.</title>
        <authorList>
            <person name="Denoeud F."/>
            <person name="Henriet S."/>
            <person name="Mungpakdee S."/>
            <person name="Aury J.M."/>
            <person name="Da Silva C."/>
            <person name="Brinkmann H."/>
            <person name="Mikhaleva J."/>
            <person name="Olsen L.C."/>
            <person name="Jubin C."/>
            <person name="Canestro C."/>
            <person name="Bouquet J.M."/>
            <person name="Danks G."/>
            <person name="Poulain J."/>
            <person name="Campsteijn C."/>
            <person name="Adamski M."/>
            <person name="Cross I."/>
            <person name="Yadetie F."/>
            <person name="Muffato M."/>
            <person name="Louis A."/>
            <person name="Butcher S."/>
            <person name="Tsagkogeorga G."/>
            <person name="Konrad A."/>
            <person name="Singh S."/>
            <person name="Jensen M.F."/>
            <person name="Cong E.H."/>
            <person name="Eikeseth-Otteraa H."/>
            <person name="Noel B."/>
            <person name="Anthouard V."/>
            <person name="Porcel B.M."/>
            <person name="Kachouri-Lafond R."/>
            <person name="Nishino A."/>
            <person name="Ugolini M."/>
            <person name="Chourrout P."/>
            <person name="Nishida H."/>
            <person name="Aasland R."/>
            <person name="Huzurbazar S."/>
            <person name="Westhof E."/>
            <person name="Delsuc F."/>
            <person name="Lehrach H."/>
            <person name="Reinhardt R."/>
            <person name="Weissenbach J."/>
            <person name="Roy S.W."/>
            <person name="Artiguenave F."/>
            <person name="Postlethwait J.H."/>
            <person name="Manak J.R."/>
            <person name="Thompson E.M."/>
            <person name="Jaillon O."/>
            <person name="Du Pasquier L."/>
            <person name="Boudinot P."/>
            <person name="Liberles D.A."/>
            <person name="Volff J.N."/>
            <person name="Philippe H."/>
            <person name="Lenhard B."/>
            <person name="Roest Crollius H."/>
            <person name="Wincker P."/>
            <person name="Chourrout D."/>
        </authorList>
    </citation>
    <scope>NUCLEOTIDE SEQUENCE [LARGE SCALE GENOMIC DNA]</scope>
</reference>
<accession>E4X0E4</accession>
<keyword evidence="1" id="KW-0175">Coiled coil</keyword>
<protein>
    <submittedName>
        <fullName evidence="2">Uncharacterized protein</fullName>
    </submittedName>
</protein>
<sequence>MFRLTNKGSQSRKNHKIINQTTKISESEQAIPKSSLQIQMEKQRELEEKARIEAEEAKKIMLEKEQQQKEEQQKRAIAEAAPIAVVQKAPEYSLSDMEAYIRKMTEYVNHMQMLEKRNQLLESENSRIQEENNHLRREMAVHIKPGIIAAQIQKSFPSYQ</sequence>